<sequence>MQEPQPVTPYALHDSFGPLGRFIHFLARLMAIIGGVIFVGLVIMSVVSIVGRKTVGFIVPGDVEVLQMLAACAAASFFPYCHLRHGDIKVDFFTHNLPQKTLWRMDAFGSLLVGLFGALIAWRSWAGAMMVKEAGETSMILAWPVWIPQAFMVPGFLVLAAAGFYMCGHQLRMAANADKGAA</sequence>
<evidence type="ECO:0000313" key="10">
    <source>
        <dbReference type="Proteomes" id="UP000268908"/>
    </source>
</evidence>
<feature type="transmembrane region" description="Helical" evidence="7">
    <location>
        <begin position="29"/>
        <end position="51"/>
    </location>
</feature>
<feature type="transmembrane region" description="Helical" evidence="7">
    <location>
        <begin position="102"/>
        <end position="125"/>
    </location>
</feature>
<comment type="caution">
    <text evidence="9">The sequence shown here is derived from an EMBL/GenBank/DDBJ whole genome shotgun (WGS) entry which is preliminary data.</text>
</comment>
<evidence type="ECO:0000313" key="9">
    <source>
        <dbReference type="EMBL" id="RLJ65236.1"/>
    </source>
</evidence>
<keyword evidence="2 7" id="KW-0813">Transport</keyword>
<reference evidence="9 10" key="1">
    <citation type="submission" date="2018-10" db="EMBL/GenBank/DDBJ databases">
        <title>Genomic Encyclopedia of Type Strains, Phase IV (KMG-IV): sequencing the most valuable type-strain genomes for metagenomic binning, comparative biology and taxonomic classification.</title>
        <authorList>
            <person name="Goeker M."/>
        </authorList>
    </citation>
    <scope>NUCLEOTIDE SEQUENCE [LARGE SCALE GENOMIC DNA]</scope>
    <source>
        <strain evidence="9 10">DSM 26916</strain>
    </source>
</reference>
<evidence type="ECO:0000256" key="1">
    <source>
        <dbReference type="ARBA" id="ARBA00004651"/>
    </source>
</evidence>
<dbReference type="RefSeq" id="WP_121241932.1">
    <property type="nucleotide sequence ID" value="NZ_BHVV01000008.1"/>
</dbReference>
<evidence type="ECO:0000256" key="3">
    <source>
        <dbReference type="ARBA" id="ARBA00022475"/>
    </source>
</evidence>
<evidence type="ECO:0000256" key="7">
    <source>
        <dbReference type="RuleBase" id="RU369079"/>
    </source>
</evidence>
<dbReference type="Pfam" id="PF04290">
    <property type="entry name" value="DctQ"/>
    <property type="match status" value="1"/>
</dbReference>
<dbReference type="AlphaFoldDB" id="A0A497XEX9"/>
<feature type="transmembrane region" description="Helical" evidence="7">
    <location>
        <begin position="145"/>
        <end position="167"/>
    </location>
</feature>
<protein>
    <recommendedName>
        <fullName evidence="7">TRAP transporter small permease protein</fullName>
    </recommendedName>
</protein>
<comment type="subunit">
    <text evidence="7">The complex comprises the extracytoplasmic solute receptor protein and the two transmembrane proteins.</text>
</comment>
<proteinExistence type="inferred from homology"/>
<comment type="function">
    <text evidence="7">Part of the tripartite ATP-independent periplasmic (TRAP) transport system.</text>
</comment>
<name>A0A497XEX9_9PROT</name>
<keyword evidence="4 7" id="KW-0812">Transmembrane</keyword>
<gene>
    <name evidence="9" type="ORF">DFR35_1893</name>
</gene>
<organism evidence="9 10">
    <name type="scientific">Sulfurisoma sediminicola</name>
    <dbReference type="NCBI Taxonomy" id="1381557"/>
    <lineage>
        <taxon>Bacteria</taxon>
        <taxon>Pseudomonadati</taxon>
        <taxon>Pseudomonadota</taxon>
        <taxon>Betaproteobacteria</taxon>
        <taxon>Nitrosomonadales</taxon>
        <taxon>Sterolibacteriaceae</taxon>
        <taxon>Sulfurisoma</taxon>
    </lineage>
</organism>
<comment type="caution">
    <text evidence="7">Lacks conserved residue(s) required for the propagation of feature annotation.</text>
</comment>
<keyword evidence="5 7" id="KW-1133">Transmembrane helix</keyword>
<evidence type="ECO:0000256" key="6">
    <source>
        <dbReference type="ARBA" id="ARBA00023136"/>
    </source>
</evidence>
<dbReference type="OrthoDB" id="6900059at2"/>
<comment type="subcellular location">
    <subcellularLocation>
        <location evidence="7">Cell inner membrane</location>
        <topology evidence="7">Multi-pass membrane protein</topology>
    </subcellularLocation>
    <subcellularLocation>
        <location evidence="1">Cell membrane</location>
        <topology evidence="1">Multi-pass membrane protein</topology>
    </subcellularLocation>
</comment>
<keyword evidence="6 7" id="KW-0472">Membrane</keyword>
<dbReference type="Proteomes" id="UP000268908">
    <property type="component" value="Unassembled WGS sequence"/>
</dbReference>
<dbReference type="EMBL" id="RCCI01000005">
    <property type="protein sequence ID" value="RLJ65236.1"/>
    <property type="molecule type" value="Genomic_DNA"/>
</dbReference>
<evidence type="ECO:0000256" key="2">
    <source>
        <dbReference type="ARBA" id="ARBA00022448"/>
    </source>
</evidence>
<comment type="similarity">
    <text evidence="7">Belongs to the TRAP transporter small permease family.</text>
</comment>
<evidence type="ECO:0000256" key="4">
    <source>
        <dbReference type="ARBA" id="ARBA00022692"/>
    </source>
</evidence>
<dbReference type="GO" id="GO:0022857">
    <property type="term" value="F:transmembrane transporter activity"/>
    <property type="evidence" value="ECO:0007669"/>
    <property type="project" value="UniProtKB-UniRule"/>
</dbReference>
<accession>A0A497XEX9</accession>
<feature type="domain" description="Tripartite ATP-independent periplasmic transporters DctQ component" evidence="8">
    <location>
        <begin position="41"/>
        <end position="165"/>
    </location>
</feature>
<keyword evidence="7" id="KW-0997">Cell inner membrane</keyword>
<dbReference type="GO" id="GO:0005886">
    <property type="term" value="C:plasma membrane"/>
    <property type="evidence" value="ECO:0007669"/>
    <property type="project" value="UniProtKB-SubCell"/>
</dbReference>
<evidence type="ECO:0000259" key="8">
    <source>
        <dbReference type="Pfam" id="PF04290"/>
    </source>
</evidence>
<evidence type="ECO:0000256" key="5">
    <source>
        <dbReference type="ARBA" id="ARBA00022989"/>
    </source>
</evidence>
<dbReference type="InterPro" id="IPR055348">
    <property type="entry name" value="DctQ"/>
</dbReference>
<keyword evidence="3" id="KW-1003">Cell membrane</keyword>
<keyword evidence="10" id="KW-1185">Reference proteome</keyword>